<dbReference type="PANTHER" id="PTHR11787">
    <property type="entry name" value="RAB GDP-DISSOCIATION INHIBITOR"/>
    <property type="match status" value="1"/>
</dbReference>
<dbReference type="GO" id="GO:0016740">
    <property type="term" value="F:transferase activity"/>
    <property type="evidence" value="ECO:0007669"/>
    <property type="project" value="UniProtKB-KW"/>
</dbReference>
<dbReference type="VEuPathDB" id="MicrosporidiaDB:NCER_100034"/>
<protein>
    <submittedName>
        <fullName evidence="2">Rab protein geranylgeranyltransferase subunit a</fullName>
    </submittedName>
</protein>
<evidence type="ECO:0000313" key="2">
    <source>
        <dbReference type="EMBL" id="KKO75711.1"/>
    </source>
</evidence>
<evidence type="ECO:0000313" key="3">
    <source>
        <dbReference type="Proteomes" id="UP000034350"/>
    </source>
</evidence>
<gene>
    <name evidence="2" type="ORF">AAJ76_1400056492</name>
</gene>
<dbReference type="GO" id="GO:0005737">
    <property type="term" value="C:cytoplasm"/>
    <property type="evidence" value="ECO:0007669"/>
    <property type="project" value="TreeGrafter"/>
</dbReference>
<name>A0A0F9WE93_9MICR</name>
<dbReference type="Proteomes" id="UP000034350">
    <property type="component" value="Unassembled WGS sequence"/>
</dbReference>
<dbReference type="EMBL" id="JPQZ01000014">
    <property type="protein sequence ID" value="KKO75711.1"/>
    <property type="molecule type" value="Genomic_DNA"/>
</dbReference>
<proteinExistence type="inferred from homology"/>
<dbReference type="GeneID" id="36318945"/>
<dbReference type="InterPro" id="IPR018203">
    <property type="entry name" value="GDP_dissociation_inhibitor"/>
</dbReference>
<sequence>MTDTFFEIGFEGTSNEDCLYITNIKNKSILVFDKQEIYGTTYKDFKELKSNKFIKNIKVYKHDSKILIETDPKFYRPNDKILNLINNSDSSGFCDFIPIDEHFLILENGKYFRIPYSKTDLVDTTFFTFKDKHLVNRFVKGEVNFLELNSKLSDSCKQILLNGIVGNCSNAEDMVQDYLNNFGGYPYIYPKHGHRDIAELISRVNAVNGISYLLDSSLSVFEFKKLSCYDDQLKFKALKKSLSNAKVNTGTCYQQKPKITEFCHCEDNIDLFDRFNTNNDPDSEEQIDHEVDFTGTVFTSTKHCCQVEQTTILPLCQEQEIDCNDKTVASFNILNNITTCPLPVFFQGAGSKIKVEDITLRNQVINFTTVPNKDVKSLCDNSKFSYDCIKNYIDENYKYFIHSKHGNVFVKRLYKKELTGTKKFVRVINLTVKLIKDRFFAWFYNGSEFLQVLMIDSNSQCCKKGTFLLYIVKNDSEISDRDLKILNIHECHILTDISFQIWDYKHILYE</sequence>
<accession>A0A0F9WE93</accession>
<evidence type="ECO:0000256" key="1">
    <source>
        <dbReference type="ARBA" id="ARBA00005593"/>
    </source>
</evidence>
<dbReference type="InterPro" id="IPR036188">
    <property type="entry name" value="FAD/NAD-bd_sf"/>
</dbReference>
<dbReference type="AlphaFoldDB" id="A0A0F9WE93"/>
<dbReference type="VEuPathDB" id="MicrosporidiaDB:G9O61_00g011330"/>
<dbReference type="GO" id="GO:0016192">
    <property type="term" value="P:vesicle-mediated transport"/>
    <property type="evidence" value="ECO:0007669"/>
    <property type="project" value="TreeGrafter"/>
</dbReference>
<reference evidence="2 3" key="1">
    <citation type="journal article" date="2015" name="Environ. Microbiol.">
        <title>Genome analyses suggest the presence of polyploidy and recent human-driven expansions in eight global populations of the honeybee pathogen Nosema ceranae.</title>
        <authorList>
            <person name="Pelin A."/>
            <person name="Selman M."/>
            <person name="Aris-Brosou S."/>
            <person name="Farinelli L."/>
            <person name="Corradi N."/>
        </authorList>
    </citation>
    <scope>NUCLEOTIDE SEQUENCE [LARGE SCALE GENOMIC DNA]</scope>
    <source>
        <strain evidence="2 3">PA08 1199</strain>
    </source>
</reference>
<organism evidence="2 3">
    <name type="scientific">Vairimorpha ceranae</name>
    <dbReference type="NCBI Taxonomy" id="40302"/>
    <lineage>
        <taxon>Eukaryota</taxon>
        <taxon>Fungi</taxon>
        <taxon>Fungi incertae sedis</taxon>
        <taxon>Microsporidia</taxon>
        <taxon>Nosematidae</taxon>
        <taxon>Vairimorpha</taxon>
    </lineage>
</organism>
<dbReference type="OrthoDB" id="2195620at2759"/>
<dbReference type="SUPFAM" id="SSF51905">
    <property type="entry name" value="FAD/NAD(P)-binding domain"/>
    <property type="match status" value="1"/>
</dbReference>
<dbReference type="GO" id="GO:0005092">
    <property type="term" value="F:GDP-dissociation inhibitor activity"/>
    <property type="evidence" value="ECO:0007669"/>
    <property type="project" value="InterPro"/>
</dbReference>
<dbReference type="Gene3D" id="3.50.50.60">
    <property type="entry name" value="FAD/NAD(P)-binding domain"/>
    <property type="match status" value="1"/>
</dbReference>
<comment type="similarity">
    <text evidence="1">Belongs to the Rab GDI family.</text>
</comment>
<dbReference type="PRINTS" id="PR00891">
    <property type="entry name" value="RABGDIREP"/>
</dbReference>
<dbReference type="VEuPathDB" id="MicrosporidiaDB:AAJ76_1400056492"/>
<dbReference type="GO" id="GO:0007264">
    <property type="term" value="P:small GTPase-mediated signal transduction"/>
    <property type="evidence" value="ECO:0007669"/>
    <property type="project" value="InterPro"/>
</dbReference>
<keyword evidence="3" id="KW-1185">Reference proteome</keyword>
<dbReference type="RefSeq" id="XP_024331453.1">
    <property type="nucleotide sequence ID" value="XM_024474042.1"/>
</dbReference>
<comment type="caution">
    <text evidence="2">The sequence shown here is derived from an EMBL/GenBank/DDBJ whole genome shotgun (WGS) entry which is preliminary data.</text>
</comment>
<keyword evidence="2" id="KW-0808">Transferase</keyword>